<dbReference type="RefSeq" id="WP_161598196.1">
    <property type="nucleotide sequence ID" value="NZ_JAZDDF010000002.1"/>
</dbReference>
<name>A0ABU7IGL7_9FLAO</name>
<proteinExistence type="predicted"/>
<keyword evidence="3" id="KW-1185">Reference proteome</keyword>
<evidence type="ECO:0000313" key="3">
    <source>
        <dbReference type="Proteomes" id="UP001343698"/>
    </source>
</evidence>
<keyword evidence="1" id="KW-0812">Transmembrane</keyword>
<dbReference type="EMBL" id="JAZDDF010000002">
    <property type="protein sequence ID" value="MEE1972087.1"/>
    <property type="molecule type" value="Genomic_DNA"/>
</dbReference>
<organism evidence="2 3">
    <name type="scientific">Maribacter flavus</name>
    <dbReference type="NCBI Taxonomy" id="1658664"/>
    <lineage>
        <taxon>Bacteria</taxon>
        <taxon>Pseudomonadati</taxon>
        <taxon>Bacteroidota</taxon>
        <taxon>Flavobacteriia</taxon>
        <taxon>Flavobacteriales</taxon>
        <taxon>Flavobacteriaceae</taxon>
        <taxon>Maribacter</taxon>
    </lineage>
</organism>
<gene>
    <name evidence="2" type="ORF">V1H85_06495</name>
</gene>
<evidence type="ECO:0008006" key="4">
    <source>
        <dbReference type="Google" id="ProtNLM"/>
    </source>
</evidence>
<evidence type="ECO:0000256" key="1">
    <source>
        <dbReference type="SAM" id="Phobius"/>
    </source>
</evidence>
<keyword evidence="1" id="KW-1133">Transmembrane helix</keyword>
<dbReference type="Proteomes" id="UP001343698">
    <property type="component" value="Unassembled WGS sequence"/>
</dbReference>
<accession>A0ABU7IGL7</accession>
<reference evidence="2 3" key="1">
    <citation type="submission" date="2024-01" db="EMBL/GenBank/DDBJ databases">
        <title>Maribacter spp. originated from different algae showed divergent polysaccharides utilization ability.</title>
        <authorList>
            <person name="Wang H."/>
            <person name="Wu Y."/>
        </authorList>
    </citation>
    <scope>NUCLEOTIDE SEQUENCE [LARGE SCALE GENOMIC DNA]</scope>
    <source>
        <strain evidence="2 3">KPT27_14</strain>
    </source>
</reference>
<keyword evidence="1" id="KW-0472">Membrane</keyword>
<protein>
    <recommendedName>
        <fullName evidence="4">AI-2E family transporter</fullName>
    </recommendedName>
</protein>
<feature type="transmembrane region" description="Helical" evidence="1">
    <location>
        <begin position="28"/>
        <end position="52"/>
    </location>
</feature>
<comment type="caution">
    <text evidence="2">The sequence shown here is derived from an EMBL/GenBank/DDBJ whole genome shotgun (WGS) entry which is preliminary data.</text>
</comment>
<evidence type="ECO:0000313" key="2">
    <source>
        <dbReference type="EMBL" id="MEE1972087.1"/>
    </source>
</evidence>
<sequence length="56" mass="6338">MNLDYREKNANKNMEQELSFGVKLLNGFLKFMIACLIGILVAIPIALILDWLGIID</sequence>